<dbReference type="OrthoDB" id="8216773at2"/>
<dbReference type="FunFam" id="3.20.20.70:FF:000030">
    <property type="entry name" value="Nicotinate-nucleotide pyrophosphorylase, carboxylating"/>
    <property type="match status" value="1"/>
</dbReference>
<dbReference type="PANTHER" id="PTHR32179:SF4">
    <property type="entry name" value="PYROPHOSPHORYLASE MODD-RELATED"/>
    <property type="match status" value="1"/>
</dbReference>
<proteinExistence type="inferred from homology"/>
<dbReference type="InterPro" id="IPR006242">
    <property type="entry name" value="ModD"/>
</dbReference>
<dbReference type="SUPFAM" id="SSF51690">
    <property type="entry name" value="Nicotinate/Quinolinate PRTase C-terminal domain-like"/>
    <property type="match status" value="1"/>
</dbReference>
<dbReference type="Gene3D" id="3.20.20.70">
    <property type="entry name" value="Aldolase class I"/>
    <property type="match status" value="1"/>
</dbReference>
<dbReference type="InterPro" id="IPR027277">
    <property type="entry name" value="NadC/ModD"/>
</dbReference>
<dbReference type="AlphaFoldDB" id="A0A6I1ER50"/>
<accession>A0A6I1ER50</accession>
<dbReference type="GO" id="GO:0005737">
    <property type="term" value="C:cytoplasm"/>
    <property type="evidence" value="ECO:0007669"/>
    <property type="project" value="TreeGrafter"/>
</dbReference>
<keyword evidence="3 5" id="KW-0328">Glycosyltransferase</keyword>
<organism evidence="8 9">
    <name type="scientific">Sutterella seckii</name>
    <dbReference type="NCBI Taxonomy" id="1944635"/>
    <lineage>
        <taxon>Bacteria</taxon>
        <taxon>Pseudomonadati</taxon>
        <taxon>Pseudomonadota</taxon>
        <taxon>Betaproteobacteria</taxon>
        <taxon>Burkholderiales</taxon>
        <taxon>Sutterellaceae</taxon>
        <taxon>Sutterella</taxon>
    </lineage>
</organism>
<evidence type="ECO:0000256" key="5">
    <source>
        <dbReference type="PIRNR" id="PIRNR006250"/>
    </source>
</evidence>
<dbReference type="InterPro" id="IPR013785">
    <property type="entry name" value="Aldolase_TIM"/>
</dbReference>
<dbReference type="GO" id="GO:0034213">
    <property type="term" value="P:quinolinate catabolic process"/>
    <property type="evidence" value="ECO:0007669"/>
    <property type="project" value="TreeGrafter"/>
</dbReference>
<evidence type="ECO:0000259" key="6">
    <source>
        <dbReference type="Pfam" id="PF01729"/>
    </source>
</evidence>
<dbReference type="InterPro" id="IPR036068">
    <property type="entry name" value="Nicotinate_pribotase-like_C"/>
</dbReference>
<dbReference type="PIRSF" id="PIRSF006250">
    <property type="entry name" value="NadC_ModD"/>
    <property type="match status" value="1"/>
</dbReference>
<dbReference type="InterPro" id="IPR022412">
    <property type="entry name" value="Quinolinate_PRibosylTrfase_N"/>
</dbReference>
<keyword evidence="4 5" id="KW-0808">Transferase</keyword>
<dbReference type="PANTHER" id="PTHR32179">
    <property type="entry name" value="NICOTINATE-NUCLEOTIDE PYROPHOSPHORYLASE [CARBOXYLATING]"/>
    <property type="match status" value="1"/>
</dbReference>
<dbReference type="SUPFAM" id="SSF54675">
    <property type="entry name" value="Nicotinate/Quinolinate PRTase N-terminal domain-like"/>
    <property type="match status" value="1"/>
</dbReference>
<reference evidence="8 9" key="1">
    <citation type="submission" date="2019-10" db="EMBL/GenBank/DDBJ databases">
        <title>Genome diversity of Sutterella seckii.</title>
        <authorList>
            <person name="Chaplin A.V."/>
            <person name="Sokolova S.R."/>
            <person name="Mosin K.A."/>
            <person name="Ivanova E.L."/>
            <person name="Kochetkova T.O."/>
            <person name="Goltsov A.Y."/>
            <person name="Trofimov D.Y."/>
            <person name="Efimov B.A."/>
        </authorList>
    </citation>
    <scope>NUCLEOTIDE SEQUENCE [LARGE SCALE GENOMIC DNA]</scope>
    <source>
        <strain evidence="8 9">ASD393</strain>
    </source>
</reference>
<evidence type="ECO:0000256" key="2">
    <source>
        <dbReference type="ARBA" id="ARBA00019205"/>
    </source>
</evidence>
<evidence type="ECO:0000256" key="3">
    <source>
        <dbReference type="ARBA" id="ARBA00022676"/>
    </source>
</evidence>
<protein>
    <recommendedName>
        <fullName evidence="2">Putative pyrophosphorylase ModD</fullName>
    </recommendedName>
</protein>
<feature type="domain" description="Quinolinate phosphoribosyl transferase N-terminal" evidence="7">
    <location>
        <begin position="21"/>
        <end position="104"/>
    </location>
</feature>
<dbReference type="InterPro" id="IPR037128">
    <property type="entry name" value="Quinolinate_PRibosylTase_N_sf"/>
</dbReference>
<dbReference type="RefSeq" id="WP_152157324.1">
    <property type="nucleotide sequence ID" value="NZ_WEHX01000002.1"/>
</dbReference>
<evidence type="ECO:0000256" key="4">
    <source>
        <dbReference type="ARBA" id="ARBA00022679"/>
    </source>
</evidence>
<evidence type="ECO:0000259" key="7">
    <source>
        <dbReference type="Pfam" id="PF02749"/>
    </source>
</evidence>
<dbReference type="GO" id="GO:0009435">
    <property type="term" value="P:NAD+ biosynthetic process"/>
    <property type="evidence" value="ECO:0007669"/>
    <property type="project" value="InterPro"/>
</dbReference>
<evidence type="ECO:0000313" key="9">
    <source>
        <dbReference type="Proteomes" id="UP000430564"/>
    </source>
</evidence>
<dbReference type="NCBIfam" id="TIGR01334">
    <property type="entry name" value="modD"/>
    <property type="match status" value="1"/>
</dbReference>
<evidence type="ECO:0000256" key="1">
    <source>
        <dbReference type="ARBA" id="ARBA00009400"/>
    </source>
</evidence>
<dbReference type="EMBL" id="WEHX01000002">
    <property type="protein sequence ID" value="KAB7663052.1"/>
    <property type="molecule type" value="Genomic_DNA"/>
</dbReference>
<gene>
    <name evidence="8" type="primary">modD</name>
    <name evidence="8" type="ORF">GBM95_00670</name>
</gene>
<dbReference type="Pfam" id="PF01729">
    <property type="entry name" value="QRPTase_C"/>
    <property type="match status" value="1"/>
</dbReference>
<name>A0A6I1ER50_9BURK</name>
<dbReference type="InterPro" id="IPR002638">
    <property type="entry name" value="Quinolinate_PRibosylTrfase_C"/>
</dbReference>
<dbReference type="Pfam" id="PF02749">
    <property type="entry name" value="QRPTase_N"/>
    <property type="match status" value="1"/>
</dbReference>
<feature type="domain" description="Quinolinate phosphoribosyl transferase C-terminal" evidence="6">
    <location>
        <begin position="106"/>
        <end position="271"/>
    </location>
</feature>
<comment type="caution">
    <text evidence="8">The sequence shown here is derived from an EMBL/GenBank/DDBJ whole genome shotgun (WGS) entry which is preliminary data.</text>
</comment>
<dbReference type="GO" id="GO:0004514">
    <property type="term" value="F:nicotinate-nucleotide diphosphorylase (carboxylating) activity"/>
    <property type="evidence" value="ECO:0007669"/>
    <property type="project" value="InterPro"/>
</dbReference>
<dbReference type="Gene3D" id="3.90.1170.20">
    <property type="entry name" value="Quinolinate phosphoribosyl transferase, N-terminal domain"/>
    <property type="match status" value="1"/>
</dbReference>
<comment type="similarity">
    <text evidence="1 5">Belongs to the NadC/ModD family.</text>
</comment>
<dbReference type="Proteomes" id="UP000430564">
    <property type="component" value="Unassembled WGS sequence"/>
</dbReference>
<sequence>MTLFPENFADALLFDDCPHEDLTTVGLGIGSVPGRIRAQFKTPGIVAGAEIAAAVLSRAGASVCLSARDGDLLEAGATILTAEGPAESLHAGYKIAQCVMEYASGIAFRTREMVDAARAVSPKVQVAGTRKHWPGGKRIALAGLLAGGGIVHRFGLSDSILVFDQHRVFCDDFEAAFRALQARSPERKIAVEAGSPEEAMTFVRLGADIIQCERFSPEVFASFADAARAESPNVRLSAAGGVNAKNAALYAEAGADILVTSAPYWGAPQDVKMRFERL</sequence>
<evidence type="ECO:0000313" key="8">
    <source>
        <dbReference type="EMBL" id="KAB7663052.1"/>
    </source>
</evidence>